<dbReference type="InterPro" id="IPR049470">
    <property type="entry name" value="TRM61_C"/>
</dbReference>
<proteinExistence type="predicted"/>
<keyword evidence="10" id="KW-1185">Reference proteome</keyword>
<evidence type="ECO:0000256" key="6">
    <source>
        <dbReference type="ARBA" id="ARBA00022694"/>
    </source>
</evidence>
<keyword evidence="3" id="KW-0489">Methyltransferase</keyword>
<dbReference type="GO" id="GO:0030488">
    <property type="term" value="P:tRNA methylation"/>
    <property type="evidence" value="ECO:0007669"/>
    <property type="project" value="InterPro"/>
</dbReference>
<accession>A0A162V5D4</accession>
<keyword evidence="6" id="KW-0819">tRNA processing</keyword>
<dbReference type="InterPro" id="IPR029063">
    <property type="entry name" value="SAM-dependent_MTases_sf"/>
</dbReference>
<dbReference type="PANTHER" id="PTHR12133">
    <property type="entry name" value="TRNA (ADENINE(58)-N(1))-METHYLTRANSFERASE"/>
    <property type="match status" value="1"/>
</dbReference>
<dbReference type="InterPro" id="IPR014816">
    <property type="entry name" value="tRNA_MeTrfase_Gcd14"/>
</dbReference>
<name>A0A162V5D4_PHYB8</name>
<feature type="domain" description="tRNA (adenine(58)-N(1))-methyltransferase catalytic subunit TRM61 C-terminal" evidence="8">
    <location>
        <begin position="84"/>
        <end position="338"/>
    </location>
</feature>
<dbReference type="GO" id="GO:0160107">
    <property type="term" value="F:tRNA (adenine(58)-N1)-methyltransferase activity"/>
    <property type="evidence" value="ECO:0007669"/>
    <property type="project" value="UniProtKB-EC"/>
</dbReference>
<dbReference type="OrthoDB" id="5585464at2759"/>
<dbReference type="STRING" id="763407.A0A162V5D4"/>
<dbReference type="GO" id="GO:0005739">
    <property type="term" value="C:mitochondrion"/>
    <property type="evidence" value="ECO:0007669"/>
    <property type="project" value="TreeGrafter"/>
</dbReference>
<dbReference type="EC" id="2.1.1.220" evidence="1"/>
<evidence type="ECO:0000256" key="3">
    <source>
        <dbReference type="ARBA" id="ARBA00022603"/>
    </source>
</evidence>
<evidence type="ECO:0000256" key="7">
    <source>
        <dbReference type="ARBA" id="ARBA00033309"/>
    </source>
</evidence>
<dbReference type="GeneID" id="28991239"/>
<evidence type="ECO:0000256" key="2">
    <source>
        <dbReference type="ARBA" id="ARBA00015963"/>
    </source>
</evidence>
<evidence type="ECO:0000313" key="9">
    <source>
        <dbReference type="EMBL" id="OAD80113.1"/>
    </source>
</evidence>
<dbReference type="GO" id="GO:0031515">
    <property type="term" value="C:tRNA (m1A) methyltransferase complex"/>
    <property type="evidence" value="ECO:0007669"/>
    <property type="project" value="InterPro"/>
</dbReference>
<sequence>MSSGSLRRISHQWRYLQKAHHSTFQAGDFCMLRDVRNSKKFFVGPLEVDSKRDIKGAIISHADVIDKPARTIIRAHKGNTGYMLHFPTLEEYVLNVPRACTPIYPKDASAIVQMLDIEPGHRVLEAGTGNGALTLHLARAVGQEGKVDTFEIREPHARTAEKHVARFNRGRYLPTIAFHHGSVMEKVSEVGTKECYDGLILDMPEPNLAWPVLLPYLRNDRFLVCYLPNMTQVLQLAGQLRGQHLVMEDCIEVEWKSWEIRATQIRSRVAAAAAVSATNSANPVQNTLDDAQVAGENTENPVEAEAESTVVDTGASEALAWVCRPKNFDVRGHTAFLVKLRKCEPVP</sequence>
<evidence type="ECO:0000313" key="10">
    <source>
        <dbReference type="Proteomes" id="UP000077315"/>
    </source>
</evidence>
<dbReference type="RefSeq" id="XP_018298153.1">
    <property type="nucleotide sequence ID" value="XM_018430333.1"/>
</dbReference>
<dbReference type="Proteomes" id="UP000077315">
    <property type="component" value="Unassembled WGS sequence"/>
</dbReference>
<dbReference type="PANTHER" id="PTHR12133:SF1">
    <property type="entry name" value="TRNA (ADENINE(58)-N(1))-METHYLTRANSFERASE, MITOCHONDRIAL"/>
    <property type="match status" value="1"/>
</dbReference>
<dbReference type="VEuPathDB" id="FungiDB:PHYBLDRAFT_140127"/>
<keyword evidence="5" id="KW-0949">S-adenosyl-L-methionine</keyword>
<protein>
    <recommendedName>
        <fullName evidence="2">tRNA (adenine(58)-N(1))-methyltransferase catalytic subunit TRM61</fullName>
        <ecNumber evidence="1">2.1.1.220</ecNumber>
    </recommendedName>
    <alternativeName>
        <fullName evidence="7">tRNA(m1A58)-methyltransferase subunit TRM61</fullName>
    </alternativeName>
</protein>
<evidence type="ECO:0000256" key="4">
    <source>
        <dbReference type="ARBA" id="ARBA00022679"/>
    </source>
</evidence>
<evidence type="ECO:0000259" key="8">
    <source>
        <dbReference type="Pfam" id="PF08704"/>
    </source>
</evidence>
<evidence type="ECO:0000256" key="5">
    <source>
        <dbReference type="ARBA" id="ARBA00022691"/>
    </source>
</evidence>
<dbReference type="AlphaFoldDB" id="A0A162V5D4"/>
<dbReference type="Pfam" id="PF08704">
    <property type="entry name" value="GCD14"/>
    <property type="match status" value="1"/>
</dbReference>
<organism evidence="9 10">
    <name type="scientific">Phycomyces blakesleeanus (strain ATCC 8743b / DSM 1359 / FGSC 10004 / NBRC 33097 / NRRL 1555)</name>
    <dbReference type="NCBI Taxonomy" id="763407"/>
    <lineage>
        <taxon>Eukaryota</taxon>
        <taxon>Fungi</taxon>
        <taxon>Fungi incertae sedis</taxon>
        <taxon>Mucoromycota</taxon>
        <taxon>Mucoromycotina</taxon>
        <taxon>Mucoromycetes</taxon>
        <taxon>Mucorales</taxon>
        <taxon>Phycomycetaceae</taxon>
        <taxon>Phycomyces</taxon>
    </lineage>
</organism>
<dbReference type="EMBL" id="KV440972">
    <property type="protein sequence ID" value="OAD80113.1"/>
    <property type="molecule type" value="Genomic_DNA"/>
</dbReference>
<reference evidence="10" key="1">
    <citation type="submission" date="2015-06" db="EMBL/GenBank/DDBJ databases">
        <title>Expansion of signal transduction pathways in fungi by whole-genome duplication.</title>
        <authorList>
            <consortium name="DOE Joint Genome Institute"/>
            <person name="Corrochano L.M."/>
            <person name="Kuo A."/>
            <person name="Marcet-Houben M."/>
            <person name="Polaino S."/>
            <person name="Salamov A."/>
            <person name="Villalobos J.M."/>
            <person name="Alvarez M.I."/>
            <person name="Avalos J."/>
            <person name="Benito E.P."/>
            <person name="Benoit I."/>
            <person name="Burger G."/>
            <person name="Camino L.P."/>
            <person name="Canovas D."/>
            <person name="Cerda-Olmedo E."/>
            <person name="Cheng J.-F."/>
            <person name="Dominguez A."/>
            <person name="Elias M."/>
            <person name="Eslava A.P."/>
            <person name="Glaser F."/>
            <person name="Grimwood J."/>
            <person name="Gutierrez G."/>
            <person name="Heitman J."/>
            <person name="Henrissat B."/>
            <person name="Iturriaga E.A."/>
            <person name="Lang B.F."/>
            <person name="Lavin J.L."/>
            <person name="Lee S."/>
            <person name="Li W."/>
            <person name="Lindquist E."/>
            <person name="Lopez-Garcia S."/>
            <person name="Luque E.M."/>
            <person name="Marcos A.T."/>
            <person name="Martin J."/>
            <person name="McCluskey K."/>
            <person name="Medina H.R."/>
            <person name="Miralles-Duran A."/>
            <person name="Miyazaki A."/>
            <person name="Munoz-Torres E."/>
            <person name="Oguiza J.A."/>
            <person name="Ohm R."/>
            <person name="Olmedo M."/>
            <person name="Orejas M."/>
            <person name="Ortiz-Castellanos L."/>
            <person name="Pisabarro A.G."/>
            <person name="Rodriguez-Romero J."/>
            <person name="Ruiz-Herrera J."/>
            <person name="Ruiz-Vazquez R."/>
            <person name="Sanz C."/>
            <person name="Schackwitz W."/>
            <person name="Schmutz J."/>
            <person name="Shahriari M."/>
            <person name="Shelest E."/>
            <person name="Silva-Franco F."/>
            <person name="Soanes D."/>
            <person name="Syed K."/>
            <person name="Tagua V.G."/>
            <person name="Talbot N.J."/>
            <person name="Thon M."/>
            <person name="De vries R.P."/>
            <person name="Wiebenga A."/>
            <person name="Yadav J.S."/>
            <person name="Braun E.L."/>
            <person name="Baker S."/>
            <person name="Garre V."/>
            <person name="Horwitz B."/>
            <person name="Torres-Martinez S."/>
            <person name="Idnurm A."/>
            <person name="Herrera-Estrella A."/>
            <person name="Gabaldon T."/>
            <person name="Grigoriev I.V."/>
        </authorList>
    </citation>
    <scope>NUCLEOTIDE SEQUENCE [LARGE SCALE GENOMIC DNA]</scope>
    <source>
        <strain evidence="10">NRRL 1555(-)</strain>
    </source>
</reference>
<dbReference type="CDD" id="cd02440">
    <property type="entry name" value="AdoMet_MTases"/>
    <property type="match status" value="1"/>
</dbReference>
<dbReference type="SUPFAM" id="SSF53335">
    <property type="entry name" value="S-adenosyl-L-methionine-dependent methyltransferases"/>
    <property type="match status" value="1"/>
</dbReference>
<dbReference type="PROSITE" id="PS51620">
    <property type="entry name" value="SAM_TRM61"/>
    <property type="match status" value="1"/>
</dbReference>
<evidence type="ECO:0000256" key="1">
    <source>
        <dbReference type="ARBA" id="ARBA00012796"/>
    </source>
</evidence>
<keyword evidence="4" id="KW-0808">Transferase</keyword>
<gene>
    <name evidence="9" type="ORF">PHYBLDRAFT_140127</name>
</gene>
<dbReference type="InParanoid" id="A0A162V5D4"/>
<dbReference type="Gene3D" id="3.40.50.150">
    <property type="entry name" value="Vaccinia Virus protein VP39"/>
    <property type="match status" value="1"/>
</dbReference>